<name>A0A2N5DBJ5_9CAUL</name>
<protein>
    <submittedName>
        <fullName evidence="1">Uncharacterized protein</fullName>
    </submittedName>
</protein>
<accession>A0A2N5DBJ5</accession>
<comment type="caution">
    <text evidence="1">The sequence shown here is derived from an EMBL/GenBank/DDBJ whole genome shotgun (WGS) entry which is preliminary data.</text>
</comment>
<dbReference type="EMBL" id="PJRS01000031">
    <property type="protein sequence ID" value="PLR23429.1"/>
    <property type="molecule type" value="Genomic_DNA"/>
</dbReference>
<evidence type="ECO:0000313" key="1">
    <source>
        <dbReference type="EMBL" id="PLR23429.1"/>
    </source>
</evidence>
<organism evidence="1 2">
    <name type="scientific">Caulobacter zeae</name>
    <dbReference type="NCBI Taxonomy" id="2055137"/>
    <lineage>
        <taxon>Bacteria</taxon>
        <taxon>Pseudomonadati</taxon>
        <taxon>Pseudomonadota</taxon>
        <taxon>Alphaproteobacteria</taxon>
        <taxon>Caulobacterales</taxon>
        <taxon>Caulobacteraceae</taxon>
        <taxon>Caulobacter</taxon>
    </lineage>
</organism>
<dbReference type="Proteomes" id="UP000234479">
    <property type="component" value="Unassembled WGS sequence"/>
</dbReference>
<evidence type="ECO:0000313" key="2">
    <source>
        <dbReference type="Proteomes" id="UP000234479"/>
    </source>
</evidence>
<reference evidence="1 2" key="1">
    <citation type="submission" date="2017-12" db="EMBL/GenBank/DDBJ databases">
        <title>The genome sequence of Caulobacter sp. 410.</title>
        <authorList>
            <person name="Gao J."/>
            <person name="Mao X."/>
            <person name="Sun J."/>
        </authorList>
    </citation>
    <scope>NUCLEOTIDE SEQUENCE [LARGE SCALE GENOMIC DNA]</scope>
    <source>
        <strain evidence="1 2">410</strain>
    </source>
</reference>
<sequence>MAVRRARLERFERGFDDRGLAALVAEGLDVVFGQASRLVVGRLLVVGRDHVLVRQAAADGVQRFALDVEAFVVAAGLELVVDLVELGLVEEVVVVFVLGCVVFGLGDVVDVVDLVEIGDLLAVIGQVGLVQNLGDILRIVVVFRRHGGSP</sequence>
<proteinExistence type="predicted"/>
<dbReference type="AlphaFoldDB" id="A0A2N5DBJ5"/>
<gene>
    <name evidence="1" type="ORF">SGCZBJ_15690</name>
</gene>
<keyword evidence="2" id="KW-1185">Reference proteome</keyword>